<keyword evidence="3" id="KW-1185">Reference proteome</keyword>
<gene>
    <name evidence="2" type="ORF">CEXT_804391</name>
</gene>
<reference evidence="2 3" key="1">
    <citation type="submission" date="2021-06" db="EMBL/GenBank/DDBJ databases">
        <title>Caerostris extrusa draft genome.</title>
        <authorList>
            <person name="Kono N."/>
            <person name="Arakawa K."/>
        </authorList>
    </citation>
    <scope>NUCLEOTIDE SEQUENCE [LARGE SCALE GENOMIC DNA]</scope>
</reference>
<proteinExistence type="predicted"/>
<evidence type="ECO:0000313" key="2">
    <source>
        <dbReference type="EMBL" id="GIY04935.1"/>
    </source>
</evidence>
<sequence length="41" mass="4403">MELGLGATILPSLKPRKDPQDVTSYRPIALTSCSFCNHGAN</sequence>
<feature type="non-terminal residue" evidence="2">
    <location>
        <position position="41"/>
    </location>
</feature>
<dbReference type="EMBL" id="BPLR01005774">
    <property type="protein sequence ID" value="GIY04935.1"/>
    <property type="molecule type" value="Genomic_DNA"/>
</dbReference>
<name>A0AAV4Q647_CAEEX</name>
<evidence type="ECO:0000313" key="3">
    <source>
        <dbReference type="Proteomes" id="UP001054945"/>
    </source>
</evidence>
<comment type="caution">
    <text evidence="2">The sequence shown here is derived from an EMBL/GenBank/DDBJ whole genome shotgun (WGS) entry which is preliminary data.</text>
</comment>
<feature type="region of interest" description="Disordered" evidence="1">
    <location>
        <begin position="1"/>
        <end position="22"/>
    </location>
</feature>
<accession>A0AAV4Q647</accession>
<dbReference type="Proteomes" id="UP001054945">
    <property type="component" value="Unassembled WGS sequence"/>
</dbReference>
<organism evidence="2 3">
    <name type="scientific">Caerostris extrusa</name>
    <name type="common">Bark spider</name>
    <name type="synonym">Caerostris bankana</name>
    <dbReference type="NCBI Taxonomy" id="172846"/>
    <lineage>
        <taxon>Eukaryota</taxon>
        <taxon>Metazoa</taxon>
        <taxon>Ecdysozoa</taxon>
        <taxon>Arthropoda</taxon>
        <taxon>Chelicerata</taxon>
        <taxon>Arachnida</taxon>
        <taxon>Araneae</taxon>
        <taxon>Araneomorphae</taxon>
        <taxon>Entelegynae</taxon>
        <taxon>Araneoidea</taxon>
        <taxon>Araneidae</taxon>
        <taxon>Caerostris</taxon>
    </lineage>
</organism>
<dbReference type="AlphaFoldDB" id="A0AAV4Q647"/>
<protein>
    <submittedName>
        <fullName evidence="2">Uncharacterized protein</fullName>
    </submittedName>
</protein>
<evidence type="ECO:0000256" key="1">
    <source>
        <dbReference type="SAM" id="MobiDB-lite"/>
    </source>
</evidence>